<feature type="domain" description="Acyltransferase 3" evidence="3">
    <location>
        <begin position="40"/>
        <end position="371"/>
    </location>
</feature>
<keyword evidence="2" id="KW-0472">Membrane</keyword>
<reference evidence="6" key="1">
    <citation type="journal article" date="2019" name="Int. J. Syst. Evol. Microbiol.">
        <title>The Global Catalogue of Microorganisms (GCM) 10K type strain sequencing project: providing services to taxonomists for standard genome sequencing and annotation.</title>
        <authorList>
            <consortium name="The Broad Institute Genomics Platform"/>
            <consortium name="The Broad Institute Genome Sequencing Center for Infectious Disease"/>
            <person name="Wu L."/>
            <person name="Ma J."/>
        </authorList>
    </citation>
    <scope>NUCLEOTIDE SEQUENCE [LARGE SCALE GENOMIC DNA]</scope>
    <source>
        <strain evidence="6">JCM 18531</strain>
    </source>
</reference>
<evidence type="ECO:0000256" key="1">
    <source>
        <dbReference type="SAM" id="MobiDB-lite"/>
    </source>
</evidence>
<sequence length="713" mass="76176">MTLTVDRGADRATPPDPAKPGSPPDAGFGKAPRGGRIRRDIEGLRAVATFLVLPYHAGLMLFPGGFVGVDVFFVISGFVITGQLLKEVERDGKVSLLGFYARRAKRLLPASAVVLVATAAMTYLWVPRIKWDVIGGDILSSSLYFVNWRLADRSVDYLAEDVTPSPVQHYWSLAVEEQFYFLWPLLLLAVVLIAARTGIRRNVVLLAGLAAIAVPSLLWSAHQVAVQPERSYFDTSVRIWEFAIGAFVAILIARLDRMPQWLGVGLAWTGLVMVLLAGRLYSTDMTWPGPPALLPTVGAGLIIAGGTAAGRAGPVLLLGNRVMMFFGYLTYSLYLWHWPLLIVAREHFDGISVPVGMGIVVFSIIPAWLTYHLVENPIRGSERLRDSRMALSVGANATLVGAAAGLVLVALFAQASTTSAVVGNARGAAVLSDHPASDAAGRPVAQVTGGITPDPLSAPKDVPDLYAQGCQAAVESAEPVSCSYGDKAADTTIAVVGDSKAAQWVPAFQLLAKQHDWHVVTYTKSACPFVTIETSMNGDVYQTCREWTDNVMAKLTGPGHPDVVVTVGQRSEGVVGGSDGDLELSGDAMQQALVDTWGELDRAGVKVISLADTPQTFMDVYACVDEHSDDLTACTYDRDRGIAASGAPTQEAAAKKADVPFIDLTDFICPTSTCAPVIGNVLVYRQGSHITKTYIETLAPRLDSALERAGVSS</sequence>
<keyword evidence="6" id="KW-1185">Reference proteome</keyword>
<feature type="transmembrane region" description="Helical" evidence="2">
    <location>
        <begin position="293"/>
        <end position="310"/>
    </location>
</feature>
<feature type="transmembrane region" description="Helical" evidence="2">
    <location>
        <begin position="67"/>
        <end position="85"/>
    </location>
</feature>
<feature type="transmembrane region" description="Helical" evidence="2">
    <location>
        <begin position="390"/>
        <end position="413"/>
    </location>
</feature>
<feature type="region of interest" description="Disordered" evidence="1">
    <location>
        <begin position="1"/>
        <end position="34"/>
    </location>
</feature>
<feature type="compositionally biased region" description="Pro residues" evidence="1">
    <location>
        <begin position="14"/>
        <end position="23"/>
    </location>
</feature>
<dbReference type="Proteomes" id="UP001499974">
    <property type="component" value="Unassembled WGS sequence"/>
</dbReference>
<dbReference type="InterPro" id="IPR002656">
    <property type="entry name" value="Acyl_transf_3_dom"/>
</dbReference>
<dbReference type="RefSeq" id="WP_345518273.1">
    <property type="nucleotide sequence ID" value="NZ_BAABKM010000001.1"/>
</dbReference>
<comment type="caution">
    <text evidence="5">The sequence shown here is derived from an EMBL/GenBank/DDBJ whole genome shotgun (WGS) entry which is preliminary data.</text>
</comment>
<gene>
    <name evidence="5" type="ORF">GCM10023349_01640</name>
</gene>
<organism evidence="5 6">
    <name type="scientific">Nocardioides conyzicola</name>
    <dbReference type="NCBI Taxonomy" id="1651781"/>
    <lineage>
        <taxon>Bacteria</taxon>
        <taxon>Bacillati</taxon>
        <taxon>Actinomycetota</taxon>
        <taxon>Actinomycetes</taxon>
        <taxon>Propionibacteriales</taxon>
        <taxon>Nocardioidaceae</taxon>
        <taxon>Nocardioides</taxon>
    </lineage>
</organism>
<evidence type="ECO:0000313" key="6">
    <source>
        <dbReference type="Proteomes" id="UP001499974"/>
    </source>
</evidence>
<keyword evidence="5" id="KW-0378">Hydrolase</keyword>
<evidence type="ECO:0000313" key="5">
    <source>
        <dbReference type="EMBL" id="GAA4690772.1"/>
    </source>
</evidence>
<dbReference type="InterPro" id="IPR043968">
    <property type="entry name" value="SGNH"/>
</dbReference>
<dbReference type="GO" id="GO:0016787">
    <property type="term" value="F:hydrolase activity"/>
    <property type="evidence" value="ECO:0007669"/>
    <property type="project" value="UniProtKB-KW"/>
</dbReference>
<evidence type="ECO:0000259" key="3">
    <source>
        <dbReference type="Pfam" id="PF01757"/>
    </source>
</evidence>
<dbReference type="Pfam" id="PF19040">
    <property type="entry name" value="SGNH"/>
    <property type="match status" value="1"/>
</dbReference>
<keyword evidence="2" id="KW-0812">Transmembrane</keyword>
<dbReference type="EMBL" id="BAABKM010000001">
    <property type="protein sequence ID" value="GAA4690772.1"/>
    <property type="molecule type" value="Genomic_DNA"/>
</dbReference>
<proteinExistence type="predicted"/>
<feature type="transmembrane region" description="Helical" evidence="2">
    <location>
        <begin position="262"/>
        <end position="281"/>
    </location>
</feature>
<dbReference type="PANTHER" id="PTHR23028:SF53">
    <property type="entry name" value="ACYL_TRANSF_3 DOMAIN-CONTAINING PROTEIN"/>
    <property type="match status" value="1"/>
</dbReference>
<protein>
    <submittedName>
        <fullName evidence="5">SGNH hydrolase domain-containing protein</fullName>
    </submittedName>
</protein>
<keyword evidence="2" id="KW-1133">Transmembrane helix</keyword>
<dbReference type="Pfam" id="PF01757">
    <property type="entry name" value="Acyl_transf_3"/>
    <property type="match status" value="1"/>
</dbReference>
<feature type="transmembrane region" description="Helical" evidence="2">
    <location>
        <begin position="237"/>
        <end position="255"/>
    </location>
</feature>
<feature type="transmembrane region" description="Helical" evidence="2">
    <location>
        <begin position="179"/>
        <end position="196"/>
    </location>
</feature>
<feature type="domain" description="SGNH" evidence="4">
    <location>
        <begin position="480"/>
        <end position="703"/>
    </location>
</feature>
<dbReference type="PANTHER" id="PTHR23028">
    <property type="entry name" value="ACETYLTRANSFERASE"/>
    <property type="match status" value="1"/>
</dbReference>
<evidence type="ECO:0000256" key="2">
    <source>
        <dbReference type="SAM" id="Phobius"/>
    </source>
</evidence>
<feature type="transmembrane region" description="Helical" evidence="2">
    <location>
        <begin position="106"/>
        <end position="126"/>
    </location>
</feature>
<name>A0ABP8WM53_9ACTN</name>
<evidence type="ECO:0000259" key="4">
    <source>
        <dbReference type="Pfam" id="PF19040"/>
    </source>
</evidence>
<accession>A0ABP8WM53</accession>
<dbReference type="InterPro" id="IPR050879">
    <property type="entry name" value="Acyltransferase_3"/>
</dbReference>
<feature type="transmembrane region" description="Helical" evidence="2">
    <location>
        <begin position="322"/>
        <end position="339"/>
    </location>
</feature>
<feature type="transmembrane region" description="Helical" evidence="2">
    <location>
        <begin position="351"/>
        <end position="369"/>
    </location>
</feature>
<feature type="transmembrane region" description="Helical" evidence="2">
    <location>
        <begin position="203"/>
        <end position="225"/>
    </location>
</feature>